<dbReference type="PRINTS" id="PR00407">
    <property type="entry name" value="EUMOPTERIN"/>
</dbReference>
<dbReference type="EMBL" id="UINC01001199">
    <property type="protein sequence ID" value="SUZ74073.1"/>
    <property type="molecule type" value="Genomic_DNA"/>
</dbReference>
<dbReference type="CDD" id="cd02110">
    <property type="entry name" value="SO_family_Moco_dimer"/>
    <property type="match status" value="1"/>
</dbReference>
<evidence type="ECO:0000313" key="7">
    <source>
        <dbReference type="EMBL" id="SUZ74073.1"/>
    </source>
</evidence>
<evidence type="ECO:0000256" key="2">
    <source>
        <dbReference type="ARBA" id="ARBA00022505"/>
    </source>
</evidence>
<dbReference type="AlphaFoldDB" id="A0A381Q8W6"/>
<dbReference type="InterPro" id="IPR036374">
    <property type="entry name" value="OxRdtase_Mopterin-bd_sf"/>
</dbReference>
<dbReference type="GO" id="GO:0006790">
    <property type="term" value="P:sulfur compound metabolic process"/>
    <property type="evidence" value="ECO:0007669"/>
    <property type="project" value="TreeGrafter"/>
</dbReference>
<dbReference type="GO" id="GO:0043546">
    <property type="term" value="F:molybdopterin cofactor binding"/>
    <property type="evidence" value="ECO:0007669"/>
    <property type="project" value="TreeGrafter"/>
</dbReference>
<evidence type="ECO:0000256" key="1">
    <source>
        <dbReference type="ARBA" id="ARBA00001924"/>
    </source>
</evidence>
<dbReference type="InterPro" id="IPR005066">
    <property type="entry name" value="MoCF_OxRdtse_dimer"/>
</dbReference>
<protein>
    <recommendedName>
        <fullName evidence="8">Oxidoreductase molybdopterin-binding domain-containing protein</fullName>
    </recommendedName>
</protein>
<evidence type="ECO:0000256" key="4">
    <source>
        <dbReference type="ARBA" id="ARBA00023002"/>
    </source>
</evidence>
<gene>
    <name evidence="7" type="ORF">METZ01_LOCUS26927</name>
</gene>
<dbReference type="GO" id="GO:0020037">
    <property type="term" value="F:heme binding"/>
    <property type="evidence" value="ECO:0007669"/>
    <property type="project" value="TreeGrafter"/>
</dbReference>
<evidence type="ECO:0008006" key="8">
    <source>
        <dbReference type="Google" id="ProtNLM"/>
    </source>
</evidence>
<dbReference type="InterPro" id="IPR006311">
    <property type="entry name" value="TAT_signal"/>
</dbReference>
<dbReference type="SUPFAM" id="SSF81296">
    <property type="entry name" value="E set domains"/>
    <property type="match status" value="1"/>
</dbReference>
<sequence>MPETSNVTRRDLLIRGGSAAAGLALFPSDVADRILRISSQEAVIPWINGPQPGGQANTLDWQGLTSWITPIEDLFRVSHYNTPEINENDWKLEIGGLVNRPRSFTLEEIKALPKEDVAFALECGGNRGFPTFVGAVHNARWGGTSLRRVLAQAGIQEDGIEVVFFGTDEGVEEIRGNEVTQSFARSMSLEDAMDPSLLLCYEVNGEPLPTDHGFPLRLVAPGWYGVANVKWLKRIEVRNTRFMGRFMAQDYVTLRGEEKGGETVWTQNSVSHGRVNSIAAKVTSDGSSYRIHGAAWGADINRVEVRVDDGSWRPATLGEGREDPYSWTFWHLDWDAESGEHTITSRATDREGNVQPAPADPEIALKRTYWESNGQFTRSILID</sequence>
<dbReference type="SUPFAM" id="SSF56524">
    <property type="entry name" value="Oxidoreductase molybdopterin-binding domain"/>
    <property type="match status" value="1"/>
</dbReference>
<dbReference type="PROSITE" id="PS51318">
    <property type="entry name" value="TAT"/>
    <property type="match status" value="1"/>
</dbReference>
<dbReference type="PANTHER" id="PTHR19372">
    <property type="entry name" value="SULFITE REDUCTASE"/>
    <property type="match status" value="1"/>
</dbReference>
<accession>A0A381Q8W6</accession>
<dbReference type="Gene3D" id="3.90.420.10">
    <property type="entry name" value="Oxidoreductase, molybdopterin-binding domain"/>
    <property type="match status" value="1"/>
</dbReference>
<dbReference type="Pfam" id="PF03404">
    <property type="entry name" value="Mo-co_dimer"/>
    <property type="match status" value="1"/>
</dbReference>
<feature type="domain" description="Moybdenum cofactor oxidoreductase dimerisation" evidence="6">
    <location>
        <begin position="282"/>
        <end position="357"/>
    </location>
</feature>
<organism evidence="7">
    <name type="scientific">marine metagenome</name>
    <dbReference type="NCBI Taxonomy" id="408172"/>
    <lineage>
        <taxon>unclassified sequences</taxon>
        <taxon>metagenomes</taxon>
        <taxon>ecological metagenomes</taxon>
    </lineage>
</organism>
<keyword evidence="2" id="KW-0500">Molybdenum</keyword>
<reference evidence="7" key="1">
    <citation type="submission" date="2018-05" db="EMBL/GenBank/DDBJ databases">
        <authorList>
            <person name="Lanie J.A."/>
            <person name="Ng W.-L."/>
            <person name="Kazmierczak K.M."/>
            <person name="Andrzejewski T.M."/>
            <person name="Davidsen T.M."/>
            <person name="Wayne K.J."/>
            <person name="Tettelin H."/>
            <person name="Glass J.I."/>
            <person name="Rusch D."/>
            <person name="Podicherti R."/>
            <person name="Tsui H.-C.T."/>
            <person name="Winkler M.E."/>
        </authorList>
    </citation>
    <scope>NUCLEOTIDE SEQUENCE</scope>
</reference>
<dbReference type="InterPro" id="IPR000572">
    <property type="entry name" value="OxRdtase_Mopterin-bd_dom"/>
</dbReference>
<evidence type="ECO:0000259" key="6">
    <source>
        <dbReference type="Pfam" id="PF03404"/>
    </source>
</evidence>
<evidence type="ECO:0000256" key="3">
    <source>
        <dbReference type="ARBA" id="ARBA00022723"/>
    </source>
</evidence>
<comment type="cofactor">
    <cofactor evidence="1">
        <name>Mo-molybdopterin</name>
        <dbReference type="ChEBI" id="CHEBI:71302"/>
    </cofactor>
</comment>
<proteinExistence type="predicted"/>
<dbReference type="PANTHER" id="PTHR19372:SF7">
    <property type="entry name" value="SULFITE OXIDASE, MITOCHONDRIAL"/>
    <property type="match status" value="1"/>
</dbReference>
<dbReference type="Gene3D" id="2.60.40.650">
    <property type="match status" value="1"/>
</dbReference>
<dbReference type="Pfam" id="PF00174">
    <property type="entry name" value="Oxidored_molyb"/>
    <property type="match status" value="1"/>
</dbReference>
<keyword evidence="3" id="KW-0479">Metal-binding</keyword>
<keyword evidence="4" id="KW-0560">Oxidoreductase</keyword>
<dbReference type="InterPro" id="IPR014756">
    <property type="entry name" value="Ig_E-set"/>
</dbReference>
<dbReference type="InterPro" id="IPR008335">
    <property type="entry name" value="Mopterin_OxRdtase_euk"/>
</dbReference>
<feature type="domain" description="Oxidoreductase molybdopterin-binding" evidence="5">
    <location>
        <begin position="79"/>
        <end position="244"/>
    </location>
</feature>
<dbReference type="GO" id="GO:0008482">
    <property type="term" value="F:sulfite oxidase activity"/>
    <property type="evidence" value="ECO:0007669"/>
    <property type="project" value="TreeGrafter"/>
</dbReference>
<name>A0A381Q8W6_9ZZZZ</name>
<evidence type="ECO:0000259" key="5">
    <source>
        <dbReference type="Pfam" id="PF00174"/>
    </source>
</evidence>
<dbReference type="GO" id="GO:0030151">
    <property type="term" value="F:molybdenum ion binding"/>
    <property type="evidence" value="ECO:0007669"/>
    <property type="project" value="InterPro"/>
</dbReference>